<feature type="domain" description="MOSC" evidence="1">
    <location>
        <begin position="26"/>
        <end position="183"/>
    </location>
</feature>
<proteinExistence type="predicted"/>
<dbReference type="GO" id="GO:0003824">
    <property type="term" value="F:catalytic activity"/>
    <property type="evidence" value="ECO:0007669"/>
    <property type="project" value="InterPro"/>
</dbReference>
<dbReference type="RefSeq" id="WP_043846468.1">
    <property type="nucleotide sequence ID" value="NZ_AQQW01000013.1"/>
</dbReference>
<gene>
    <name evidence="2" type="ORF">ATO8_17620</name>
</gene>
<dbReference type="PANTHER" id="PTHR36930">
    <property type="entry name" value="METAL-SULFUR CLUSTER BIOSYNTHESIS PROTEINS YUAD-RELATED"/>
    <property type="match status" value="1"/>
</dbReference>
<evidence type="ECO:0000313" key="2">
    <source>
        <dbReference type="EMBL" id="ETW11310.1"/>
    </source>
</evidence>
<comment type="caution">
    <text evidence="2">The sequence shown here is derived from an EMBL/GenBank/DDBJ whole genome shotgun (WGS) entry which is preliminary data.</text>
</comment>
<sequence length="199" mass="21295">MPALKPTEFGARVTWLGLVPTEGDDIRSSPAEALSLGWEGIPGERHAGLTRPSCSRVTSQHPRGTEIRNVRQLSVVAAEDLAAIAAQIGLGALPPEWLGATLVVEGLPDLTHVPPSSRLQGPDGVTLVVDMENRPCHLPSREIEREAPGVGGRFKRAAEGRRGVTAWVERPGTLSLGDRLALHVPGQRLWAHHEAIAPK</sequence>
<dbReference type="Pfam" id="PF03473">
    <property type="entry name" value="MOSC"/>
    <property type="match status" value="1"/>
</dbReference>
<evidence type="ECO:0000313" key="3">
    <source>
        <dbReference type="Proteomes" id="UP000019063"/>
    </source>
</evidence>
<dbReference type="STRING" id="1379903.ATO8_17620"/>
<dbReference type="PATRIC" id="fig|1317118.6.peg.3626"/>
<dbReference type="AlphaFoldDB" id="W4HH49"/>
<dbReference type="InterPro" id="IPR005302">
    <property type="entry name" value="MoCF_Sase_C"/>
</dbReference>
<reference evidence="2 3" key="1">
    <citation type="journal article" date="2014" name="Antonie Van Leeuwenhoek">
        <title>Roseivivax atlanticus sp. nov., isolated from surface seawater of the Atlantic Ocean.</title>
        <authorList>
            <person name="Li G."/>
            <person name="Lai Q."/>
            <person name="Liu X."/>
            <person name="Sun F."/>
            <person name="Shao Z."/>
        </authorList>
    </citation>
    <scope>NUCLEOTIDE SEQUENCE [LARGE SCALE GENOMIC DNA]</scope>
    <source>
        <strain evidence="2 3">22II-s10s</strain>
    </source>
</reference>
<dbReference type="GO" id="GO:0030170">
    <property type="term" value="F:pyridoxal phosphate binding"/>
    <property type="evidence" value="ECO:0007669"/>
    <property type="project" value="InterPro"/>
</dbReference>
<name>W4HH49_9RHOB</name>
<dbReference type="SUPFAM" id="SSF50800">
    <property type="entry name" value="PK beta-barrel domain-like"/>
    <property type="match status" value="1"/>
</dbReference>
<keyword evidence="3" id="KW-1185">Reference proteome</keyword>
<protein>
    <submittedName>
        <fullName evidence="2">MOSC domain-containing protein-containing protein</fullName>
    </submittedName>
</protein>
<dbReference type="PROSITE" id="PS51340">
    <property type="entry name" value="MOSC"/>
    <property type="match status" value="1"/>
</dbReference>
<evidence type="ECO:0000259" key="1">
    <source>
        <dbReference type="PROSITE" id="PS51340"/>
    </source>
</evidence>
<dbReference type="eggNOG" id="ENOG502ZBJY">
    <property type="taxonomic scope" value="Bacteria"/>
</dbReference>
<organism evidence="2 3">
    <name type="scientific">Roseivivax marinus</name>
    <dbReference type="NCBI Taxonomy" id="1379903"/>
    <lineage>
        <taxon>Bacteria</taxon>
        <taxon>Pseudomonadati</taxon>
        <taxon>Pseudomonadota</taxon>
        <taxon>Alphaproteobacteria</taxon>
        <taxon>Rhodobacterales</taxon>
        <taxon>Roseobacteraceae</taxon>
        <taxon>Roseivivax</taxon>
    </lineage>
</organism>
<dbReference type="Proteomes" id="UP000019063">
    <property type="component" value="Unassembled WGS sequence"/>
</dbReference>
<dbReference type="PANTHER" id="PTHR36930:SF1">
    <property type="entry name" value="MOSC DOMAIN-CONTAINING PROTEIN"/>
    <property type="match status" value="1"/>
</dbReference>
<dbReference type="EMBL" id="AQQW01000013">
    <property type="protein sequence ID" value="ETW11310.1"/>
    <property type="molecule type" value="Genomic_DNA"/>
</dbReference>
<accession>W4HH49</accession>
<dbReference type="GO" id="GO:0030151">
    <property type="term" value="F:molybdenum ion binding"/>
    <property type="evidence" value="ECO:0007669"/>
    <property type="project" value="InterPro"/>
</dbReference>
<dbReference type="Gene3D" id="2.40.33.20">
    <property type="entry name" value="PK beta-barrel domain-like"/>
    <property type="match status" value="1"/>
</dbReference>
<dbReference type="InterPro" id="IPR052716">
    <property type="entry name" value="MOSC_domain"/>
</dbReference>
<dbReference type="InterPro" id="IPR011037">
    <property type="entry name" value="Pyrv_Knase-like_insert_dom_sf"/>
</dbReference>